<comment type="caution">
    <text evidence="2">The sequence shown here is derived from an EMBL/GenBank/DDBJ whole genome shotgun (WGS) entry which is preliminary data.</text>
</comment>
<protein>
    <submittedName>
        <fullName evidence="2">Uncharacterized protein</fullName>
    </submittedName>
</protein>
<sequence>MTIMTTTGNGPAAQTLRGLLATTGAGPAAEAPAQRGTARRAVETAGPARTVAAAVHAAGGVDAPAARRLRELAAQLGDSATRWLGVHDALVRHRGTLPALLAAVPAPAPPAAPGQTRPPEPRSVPATLALLLEHAAPEAAATALAALPDRTLEHLLAGGALPGPSLTAAVVAHGDTRVRTALARHPRLDTRVLARLLGTRDPAVGAAVFRNQRATPSLRRTLAHRLDEVPMDAALRAELTDPAREVPRTWLAPLLGCGDPQLVGRALAAVEVRGVAQQYALVRVWERAGADALRALLADRNVSRYLARPVVAATLAALDEDDGPGAAPRRLYESGEPYEDPARLPALLAVMRGTSSLRDLLSEPYVHDIAALSRAHAARPFMPKACEELARHEDASDEQRHAFRLSVLNEPWRRGGRRSGNITPPGQRLAEEELDENAARWAEGMAAAGLLDPAALVHAARPARHALAALDRLARRGLLTGAAHAQLRSLAGTHLGDRPAAWAAIDDLLPAHDGTLYDLITAAGRTAGPQEGPAPATDGGSGAAATSVAGAAAVADGAPTAGAAAPVAATAPVVATAPVAAAALAADAAPAAGEAPDPGAVPGSGAVPGPSAAAALGDVRGSVAASTAGAAPAAHGVPGPGVGPDAGNAPGAGAGPDSGSALAAGAGPDSGSAPAAGAGPDPGSAPAAGAGPDSGSAPAAGAGPDSGSAPAAGVGPDSGSALAAGADPDTGSAPAAAAGPDIGSGGAAGAGRAGEAGAAAGGGEREAHGEAPPATPPAAPRGPVERAALAALDLLRSLAGGDAPLPEDPGVLRFLARHSRADAPGLATPVWLRRACAAQGIRPPEGRFWYVAPLPAQLRNQPLSPPSTLGSSAVPTERAYLQGIVTPEALLDGLPARHLLQVPYDWRRFAFVQAWRDALARRLRAALGTDADAWLRLAATAAARADRTFDDTSPDISWLELIRLATAPGAAGPRAAEPPAAAGPARRPAEAAAWFRPTHRPRTPDEALRLLEHGDHLWTWPEGTLLCLADAAVLDAVLPRLGPDGPWLLAAYLLRYDRTPRHVLDRLLAGRDPDALRVLAAQSRWLSEGMTDRLVDLVDAKVDLALLRYGTGERLARRIVARSRPGAVGRVGALVLERLRAEPAAEPAGGDRWLDSAEPELVREVLARRGTELSFVRQVLGCLRLVEHGGAPQLAALVAAGRLGQGAMKLCAKALSGPDPAAVLRARLERETAPARLVARLRRAGNRWQARHVVESVPTAVDWTALEAAHRQEQPLPYWEDLVNLPGVPAGVRLRHAALVREPGPDGLPDGAEVTRARARHGLGGLYHWPAAVQFDGLLASGMLSAGDLLHVAAPAAQVLAYLNSAARRGDAPAPAGEALRELAVLVRSRLGTDETAWRRVTARLTGRDAQWDPVSPVAALLD</sequence>
<name>A0A8H1L3H8_9ACTN</name>
<proteinExistence type="predicted"/>
<accession>A0A8H1L3H8</accession>
<feature type="region of interest" description="Disordered" evidence="1">
    <location>
        <begin position="630"/>
        <end position="782"/>
    </location>
</feature>
<feature type="compositionally biased region" description="Gly residues" evidence="1">
    <location>
        <begin position="638"/>
        <end position="656"/>
    </location>
</feature>
<evidence type="ECO:0000313" key="3">
    <source>
        <dbReference type="Proteomes" id="UP000298111"/>
    </source>
</evidence>
<dbReference type="Proteomes" id="UP000298111">
    <property type="component" value="Unassembled WGS sequence"/>
</dbReference>
<feature type="compositionally biased region" description="Gly residues" evidence="1">
    <location>
        <begin position="742"/>
        <end position="762"/>
    </location>
</feature>
<organism evidence="2 3">
    <name type="scientific">Streptomyces albus</name>
    <dbReference type="NCBI Taxonomy" id="1888"/>
    <lineage>
        <taxon>Bacteria</taxon>
        <taxon>Bacillati</taxon>
        <taxon>Actinomycetota</taxon>
        <taxon>Actinomycetes</taxon>
        <taxon>Kitasatosporales</taxon>
        <taxon>Streptomycetaceae</taxon>
        <taxon>Streptomyces</taxon>
    </lineage>
</organism>
<feature type="compositionally biased region" description="Low complexity" evidence="1">
    <location>
        <begin position="657"/>
        <end position="741"/>
    </location>
</feature>
<gene>
    <name evidence="2" type="ORF">D8771_28020</name>
</gene>
<evidence type="ECO:0000313" key="2">
    <source>
        <dbReference type="EMBL" id="TGG77343.1"/>
    </source>
</evidence>
<reference evidence="2 3" key="1">
    <citation type="submission" date="2018-10" db="EMBL/GenBank/DDBJ databases">
        <title>Isolation of pseudouridimycin from Streptomyces albus DSM 40763.</title>
        <authorList>
            <person name="Rosenqvist P."/>
            <person name="Metsae-Ketelae M."/>
            <person name="Virta P."/>
        </authorList>
    </citation>
    <scope>NUCLEOTIDE SEQUENCE [LARGE SCALE GENOMIC DNA]</scope>
    <source>
        <strain evidence="2 3">DSM 40763</strain>
    </source>
</reference>
<dbReference type="EMBL" id="RCIY01000095">
    <property type="protein sequence ID" value="TGG77343.1"/>
    <property type="molecule type" value="Genomic_DNA"/>
</dbReference>
<evidence type="ECO:0000256" key="1">
    <source>
        <dbReference type="SAM" id="MobiDB-lite"/>
    </source>
</evidence>